<keyword evidence="2" id="KW-1133">Transmembrane helix</keyword>
<evidence type="ECO:0000256" key="2">
    <source>
        <dbReference type="SAM" id="Phobius"/>
    </source>
</evidence>
<evidence type="ECO:0000256" key="1">
    <source>
        <dbReference type="SAM" id="MobiDB-lite"/>
    </source>
</evidence>
<organism evidence="3 4">
    <name type="scientific">Porites lobata</name>
    <dbReference type="NCBI Taxonomy" id="104759"/>
    <lineage>
        <taxon>Eukaryota</taxon>
        <taxon>Metazoa</taxon>
        <taxon>Cnidaria</taxon>
        <taxon>Anthozoa</taxon>
        <taxon>Hexacorallia</taxon>
        <taxon>Scleractinia</taxon>
        <taxon>Fungiina</taxon>
        <taxon>Poritidae</taxon>
        <taxon>Porites</taxon>
    </lineage>
</organism>
<comment type="caution">
    <text evidence="3">The sequence shown here is derived from an EMBL/GenBank/DDBJ whole genome shotgun (WGS) entry which is preliminary data.</text>
</comment>
<sequence length="133" mass="13872">MALPIAVINVLVSCIGLIAGQSTLLSPSQSTVALNQTASLNASTASTYSPNSTIIHYQTSYLKPSSPITALAHSSVPTAPPITTSANNEDDENEEEEDKKEKTAIIAASCSGGAILIIGVALVIWSHRKKHDT</sequence>
<keyword evidence="4" id="KW-1185">Reference proteome</keyword>
<evidence type="ECO:0000313" key="4">
    <source>
        <dbReference type="Proteomes" id="UP001159405"/>
    </source>
</evidence>
<gene>
    <name evidence="3" type="ORF">PLOB_00045734</name>
</gene>
<keyword evidence="2" id="KW-0472">Membrane</keyword>
<reference evidence="3 4" key="1">
    <citation type="submission" date="2022-05" db="EMBL/GenBank/DDBJ databases">
        <authorList>
            <consortium name="Genoscope - CEA"/>
            <person name="William W."/>
        </authorList>
    </citation>
    <scope>NUCLEOTIDE SEQUENCE [LARGE SCALE GENOMIC DNA]</scope>
</reference>
<feature type="compositionally biased region" description="Polar residues" evidence="1">
    <location>
        <begin position="75"/>
        <end position="86"/>
    </location>
</feature>
<protein>
    <submittedName>
        <fullName evidence="3">Uncharacterized protein</fullName>
    </submittedName>
</protein>
<dbReference type="EMBL" id="CALNXK010000008">
    <property type="protein sequence ID" value="CAH3040298.1"/>
    <property type="molecule type" value="Genomic_DNA"/>
</dbReference>
<proteinExistence type="predicted"/>
<dbReference type="Proteomes" id="UP001159405">
    <property type="component" value="Unassembled WGS sequence"/>
</dbReference>
<feature type="transmembrane region" description="Helical" evidence="2">
    <location>
        <begin position="104"/>
        <end position="125"/>
    </location>
</feature>
<accession>A0ABN8N373</accession>
<feature type="compositionally biased region" description="Acidic residues" evidence="1">
    <location>
        <begin position="88"/>
        <end position="98"/>
    </location>
</feature>
<keyword evidence="2" id="KW-0812">Transmembrane</keyword>
<name>A0ABN8N373_9CNID</name>
<feature type="region of interest" description="Disordered" evidence="1">
    <location>
        <begin position="72"/>
        <end position="101"/>
    </location>
</feature>
<evidence type="ECO:0000313" key="3">
    <source>
        <dbReference type="EMBL" id="CAH3040298.1"/>
    </source>
</evidence>